<name>A0AAV5N8Z0_9GAMM</name>
<dbReference type="EMBL" id="BRLH01000014">
    <property type="protein sequence ID" value="GKX57368.1"/>
    <property type="molecule type" value="Genomic_DNA"/>
</dbReference>
<proteinExistence type="predicted"/>
<dbReference type="Gene3D" id="2.10.70.10">
    <property type="entry name" value="Complement Module, domain 1"/>
    <property type="match status" value="1"/>
</dbReference>
<sequence>MILIINLQLVIINTMASTNLPSLPQSEPSLCAEQSTKPAQVNSRELLGESGILLIEHQNQQYQLRITKTGKLILTK</sequence>
<organism evidence="1 2">
    <name type="scientific">Leminorella grimontii</name>
    <dbReference type="NCBI Taxonomy" id="82981"/>
    <lineage>
        <taxon>Bacteria</taxon>
        <taxon>Pseudomonadati</taxon>
        <taxon>Pseudomonadota</taxon>
        <taxon>Gammaproteobacteria</taxon>
        <taxon>Enterobacterales</taxon>
        <taxon>Budviciaceae</taxon>
        <taxon>Leminorella</taxon>
    </lineage>
</organism>
<keyword evidence="2" id="KW-1185">Reference proteome</keyword>
<dbReference type="Proteomes" id="UP001058124">
    <property type="component" value="Unassembled WGS sequence"/>
</dbReference>
<evidence type="ECO:0008006" key="3">
    <source>
        <dbReference type="Google" id="ProtNLM"/>
    </source>
</evidence>
<comment type="caution">
    <text evidence="1">The sequence shown here is derived from an EMBL/GenBank/DDBJ whole genome shotgun (WGS) entry which is preliminary data.</text>
</comment>
<evidence type="ECO:0000313" key="2">
    <source>
        <dbReference type="Proteomes" id="UP001058124"/>
    </source>
</evidence>
<dbReference type="Pfam" id="PF10636">
    <property type="entry name" value="hemP"/>
    <property type="match status" value="1"/>
</dbReference>
<gene>
    <name evidence="1" type="ORF">SOASR030_34800</name>
</gene>
<evidence type="ECO:0000313" key="1">
    <source>
        <dbReference type="EMBL" id="GKX57368.1"/>
    </source>
</evidence>
<reference evidence="1" key="1">
    <citation type="submission" date="2022-06" db="EMBL/GenBank/DDBJ databases">
        <title>Draft genome sequences of Leminorella grimontii str. JCM5902.</title>
        <authorList>
            <person name="Wakabayashi Y."/>
            <person name="Kojima K."/>
        </authorList>
    </citation>
    <scope>NUCLEOTIDE SEQUENCE</scope>
    <source>
        <strain evidence="1">JCM 5902</strain>
    </source>
</reference>
<accession>A0AAV5N8Z0</accession>
<dbReference type="AlphaFoldDB" id="A0AAV5N8Z0"/>
<protein>
    <recommendedName>
        <fullName evidence="3">Hemin uptake protein HemP</fullName>
    </recommendedName>
</protein>
<dbReference type="InterPro" id="IPR019600">
    <property type="entry name" value="Hemin_uptake_protein_HemP"/>
</dbReference>